<organism evidence="2 3">
    <name type="scientific">Cyphomyrmex costatus</name>
    <dbReference type="NCBI Taxonomy" id="456900"/>
    <lineage>
        <taxon>Eukaryota</taxon>
        <taxon>Metazoa</taxon>
        <taxon>Ecdysozoa</taxon>
        <taxon>Arthropoda</taxon>
        <taxon>Hexapoda</taxon>
        <taxon>Insecta</taxon>
        <taxon>Pterygota</taxon>
        <taxon>Neoptera</taxon>
        <taxon>Endopterygota</taxon>
        <taxon>Hymenoptera</taxon>
        <taxon>Apocrita</taxon>
        <taxon>Aculeata</taxon>
        <taxon>Formicoidea</taxon>
        <taxon>Formicidae</taxon>
        <taxon>Myrmicinae</taxon>
        <taxon>Cyphomyrmex</taxon>
    </lineage>
</organism>
<gene>
    <name evidence="2" type="ORF">ALC62_04410</name>
</gene>
<evidence type="ECO:0000313" key="2">
    <source>
        <dbReference type="EMBL" id="KYN50230.1"/>
    </source>
</evidence>
<feature type="region of interest" description="Disordered" evidence="1">
    <location>
        <begin position="84"/>
        <end position="105"/>
    </location>
</feature>
<accession>A0A151K284</accession>
<feature type="non-terminal residue" evidence="2">
    <location>
        <position position="1"/>
    </location>
</feature>
<name>A0A151K284_9HYME</name>
<evidence type="ECO:0000313" key="3">
    <source>
        <dbReference type="Proteomes" id="UP000078542"/>
    </source>
</evidence>
<feature type="compositionally biased region" description="Basic and acidic residues" evidence="1">
    <location>
        <begin position="84"/>
        <end position="96"/>
    </location>
</feature>
<keyword evidence="3" id="KW-1185">Reference proteome</keyword>
<dbReference type="EMBL" id="LKEX01013429">
    <property type="protein sequence ID" value="KYN50230.1"/>
    <property type="molecule type" value="Genomic_DNA"/>
</dbReference>
<dbReference type="AlphaFoldDB" id="A0A151K284"/>
<dbReference type="Proteomes" id="UP000078542">
    <property type="component" value="Unassembled WGS sequence"/>
</dbReference>
<evidence type="ECO:0000256" key="1">
    <source>
        <dbReference type="SAM" id="MobiDB-lite"/>
    </source>
</evidence>
<protein>
    <submittedName>
        <fullName evidence="2">Uncharacterized protein</fullName>
    </submittedName>
</protein>
<comment type="caution">
    <text evidence="2">The sequence shown here is derived from an EMBL/GenBank/DDBJ whole genome shotgun (WGS) entry which is preliminary data.</text>
</comment>
<sequence>RSVQQRLLNQNANESFNAIVWRLAPKHLNCDKKIIEIAAFLAAGMFNEGFSFVLQTMQHLNIVIGQQSEGFANNDDKRRIEQQERRSLDATKEARTFRQQQKTAQLEQFEEEEGLLYGPGIAD</sequence>
<proteinExistence type="predicted"/>
<reference evidence="2 3" key="1">
    <citation type="submission" date="2016-03" db="EMBL/GenBank/DDBJ databases">
        <title>Cyphomyrmex costatus WGS genome.</title>
        <authorList>
            <person name="Nygaard S."/>
            <person name="Hu H."/>
            <person name="Boomsma J."/>
            <person name="Zhang G."/>
        </authorList>
    </citation>
    <scope>NUCLEOTIDE SEQUENCE [LARGE SCALE GENOMIC DNA]</scope>
    <source>
        <strain evidence="2">MS0001</strain>
        <tissue evidence="2">Whole body</tissue>
    </source>
</reference>